<dbReference type="Proteomes" id="UP000469325">
    <property type="component" value="Unassembled WGS sequence"/>
</dbReference>
<evidence type="ECO:0000313" key="2">
    <source>
        <dbReference type="Proteomes" id="UP000469325"/>
    </source>
</evidence>
<dbReference type="RefSeq" id="WP_154433730.1">
    <property type="nucleotide sequence ID" value="NZ_VUNC01000001.1"/>
</dbReference>
<dbReference type="Gene3D" id="3.40.960.10">
    <property type="entry name" value="VSR Endonuclease"/>
    <property type="match status" value="1"/>
</dbReference>
<keyword evidence="2" id="KW-1185">Reference proteome</keyword>
<evidence type="ECO:0008006" key="3">
    <source>
        <dbReference type="Google" id="ProtNLM"/>
    </source>
</evidence>
<dbReference type="EMBL" id="VUNC01000001">
    <property type="protein sequence ID" value="MST72008.1"/>
    <property type="molecule type" value="Genomic_DNA"/>
</dbReference>
<name>A0A6N7XLA2_9ACTN</name>
<proteinExistence type="predicted"/>
<accession>A0A6N7XLA2</accession>
<dbReference type="AlphaFoldDB" id="A0A6N7XLA2"/>
<sequence length="346" mass="39296">MIDSNDVYISHITALWVWALLSQRGQRATSFETVPPPCFEGGLRSSNVQAARATLQEFLEVVDIPGEIDVLVQSNHQRHIVRNARTHTWKAQMPLGSYRRICDNVLVCCPEFCLMQMSTSLSPVELALLTCALAGNYFPADCSKGFIETRGILNLMSLERFLSDVPSRTMGIRRCGKALSYAFEGPRSPMESATALLLTMGRRDGGYHLPRPTLNHRINLGRTARQISGTDHYVIDFYWPQIRFGLEYNGIEYHTNVSRDLRRELALSEEGITIQALTIEQVLDQAQLRSVVRRIAELHGLRLHRPPAGCPQARYNLINALFPWDPDLRKFRQPRYAIPQEFCLEA</sequence>
<gene>
    <name evidence="1" type="ORF">FYJ68_02630</name>
</gene>
<protein>
    <recommendedName>
        <fullName evidence="3">DUF559 domain-containing protein</fullName>
    </recommendedName>
</protein>
<organism evidence="1 2">
    <name type="scientific">Olsenella porci</name>
    <dbReference type="NCBI Taxonomy" id="2652279"/>
    <lineage>
        <taxon>Bacteria</taxon>
        <taxon>Bacillati</taxon>
        <taxon>Actinomycetota</taxon>
        <taxon>Coriobacteriia</taxon>
        <taxon>Coriobacteriales</taxon>
        <taxon>Atopobiaceae</taxon>
        <taxon>Olsenella</taxon>
    </lineage>
</organism>
<evidence type="ECO:0000313" key="1">
    <source>
        <dbReference type="EMBL" id="MST72008.1"/>
    </source>
</evidence>
<reference evidence="1 2" key="1">
    <citation type="submission" date="2019-08" db="EMBL/GenBank/DDBJ databases">
        <title>In-depth cultivation of the pig gut microbiome towards novel bacterial diversity and tailored functional studies.</title>
        <authorList>
            <person name="Wylensek D."/>
            <person name="Hitch T.C.A."/>
            <person name="Clavel T."/>
        </authorList>
    </citation>
    <scope>NUCLEOTIDE SEQUENCE [LARGE SCALE GENOMIC DNA]</scope>
    <source>
        <strain evidence="1 2">CA-Schmier-601-WT-1</strain>
    </source>
</reference>
<comment type="caution">
    <text evidence="1">The sequence shown here is derived from an EMBL/GenBank/DDBJ whole genome shotgun (WGS) entry which is preliminary data.</text>
</comment>